<evidence type="ECO:0000256" key="4">
    <source>
        <dbReference type="ARBA" id="ARBA00023125"/>
    </source>
</evidence>
<evidence type="ECO:0000313" key="10">
    <source>
        <dbReference type="Proteomes" id="UP000249390"/>
    </source>
</evidence>
<dbReference type="EMBL" id="NQVE01000194">
    <property type="protein sequence ID" value="RAL40309.1"/>
    <property type="molecule type" value="Genomic_DNA"/>
</dbReference>
<dbReference type="Pfam" id="PF00847">
    <property type="entry name" value="AP2"/>
    <property type="match status" value="1"/>
</dbReference>
<name>A0A328D7I3_9ASTE</name>
<feature type="domain" description="AP2/ERF" evidence="8">
    <location>
        <begin position="45"/>
        <end position="102"/>
    </location>
</feature>
<gene>
    <name evidence="9" type="ORF">DM860_006379</name>
</gene>
<comment type="subcellular location">
    <subcellularLocation>
        <location evidence="1">Nucleus</location>
    </subcellularLocation>
</comment>
<proteinExistence type="inferred from homology"/>
<accession>A0A328D7I3</accession>
<reference evidence="9 10" key="1">
    <citation type="submission" date="2018-06" db="EMBL/GenBank/DDBJ databases">
        <title>The Genome of Cuscuta australis (Dodder) Provides Insight into the Evolution of Plant Parasitism.</title>
        <authorList>
            <person name="Liu H."/>
        </authorList>
    </citation>
    <scope>NUCLEOTIDE SEQUENCE [LARGE SCALE GENOMIC DNA]</scope>
    <source>
        <strain evidence="10">cv. Yunnan</strain>
        <tissue evidence="9">Vines</tissue>
    </source>
</reference>
<organism evidence="9 10">
    <name type="scientific">Cuscuta australis</name>
    <dbReference type="NCBI Taxonomy" id="267555"/>
    <lineage>
        <taxon>Eukaryota</taxon>
        <taxon>Viridiplantae</taxon>
        <taxon>Streptophyta</taxon>
        <taxon>Embryophyta</taxon>
        <taxon>Tracheophyta</taxon>
        <taxon>Spermatophyta</taxon>
        <taxon>Magnoliopsida</taxon>
        <taxon>eudicotyledons</taxon>
        <taxon>Gunneridae</taxon>
        <taxon>Pentapetalae</taxon>
        <taxon>asterids</taxon>
        <taxon>lamiids</taxon>
        <taxon>Solanales</taxon>
        <taxon>Convolvulaceae</taxon>
        <taxon>Cuscuteae</taxon>
        <taxon>Cuscuta</taxon>
        <taxon>Cuscuta subgen. Grammica</taxon>
        <taxon>Cuscuta sect. Cleistogrammica</taxon>
    </lineage>
</organism>
<dbReference type="AlphaFoldDB" id="A0A328D7I3"/>
<dbReference type="SUPFAM" id="SSF54171">
    <property type="entry name" value="DNA-binding domain"/>
    <property type="match status" value="1"/>
</dbReference>
<keyword evidence="5" id="KW-0804">Transcription</keyword>
<dbReference type="FunFam" id="3.30.730.10:FF:000001">
    <property type="entry name" value="Ethylene-responsive transcription factor 2"/>
    <property type="match status" value="1"/>
</dbReference>
<comment type="caution">
    <text evidence="9">The sequence shown here is derived from an EMBL/GenBank/DDBJ whole genome shotgun (WGS) entry which is preliminary data.</text>
</comment>
<evidence type="ECO:0000256" key="1">
    <source>
        <dbReference type="ARBA" id="ARBA00004123"/>
    </source>
</evidence>
<keyword evidence="2" id="KW-0611">Plant defense</keyword>
<dbReference type="PROSITE" id="PS51032">
    <property type="entry name" value="AP2_ERF"/>
    <property type="match status" value="1"/>
</dbReference>
<sequence length="184" mass="20272">MEDNEDCFARKPSNNVGLLPKKSNVGRSRKGCMRGKGGPENALCTFRGVRQRTWGKWVAEIREPNRGARVWLGTFNTSLEAARAYDEAARKLYGPSAKLNLLPAAADDRSSSSPASSTVTGPHVSGEAYFSSSATVLECYAEECSVLDEASVFRDRNGKYLLWETPVPSLLDDDEKIEDNYTIK</sequence>
<keyword evidence="3" id="KW-0805">Transcription regulation</keyword>
<keyword evidence="4" id="KW-0238">DNA-binding</keyword>
<keyword evidence="10" id="KW-1185">Reference proteome</keyword>
<dbReference type="GO" id="GO:0003700">
    <property type="term" value="F:DNA-binding transcription factor activity"/>
    <property type="evidence" value="ECO:0007669"/>
    <property type="project" value="InterPro"/>
</dbReference>
<evidence type="ECO:0000256" key="6">
    <source>
        <dbReference type="ARBA" id="ARBA00023242"/>
    </source>
</evidence>
<dbReference type="PANTHER" id="PTHR31241:SF41">
    <property type="entry name" value="DEHYDRATION-RESPONSIVE ELEMENT-BINDING PROTEIN 2G-LIKE"/>
    <property type="match status" value="1"/>
</dbReference>
<dbReference type="SMART" id="SM00380">
    <property type="entry name" value="AP2"/>
    <property type="match status" value="1"/>
</dbReference>
<keyword evidence="6" id="KW-0539">Nucleus</keyword>
<dbReference type="InterPro" id="IPR016177">
    <property type="entry name" value="DNA-bd_dom_sf"/>
</dbReference>
<dbReference type="GO" id="GO:0045893">
    <property type="term" value="P:positive regulation of DNA-templated transcription"/>
    <property type="evidence" value="ECO:0007669"/>
    <property type="project" value="TreeGrafter"/>
</dbReference>
<dbReference type="PANTHER" id="PTHR31241">
    <property type="entry name" value="DEHYDRATION-RESPONSIVE ELEMENT-BINDING PROTEIN 2C"/>
    <property type="match status" value="1"/>
</dbReference>
<comment type="similarity">
    <text evidence="7">Belongs to the AP2/ERF transcription factor family. ERF subfamily.</text>
</comment>
<dbReference type="Proteomes" id="UP000249390">
    <property type="component" value="Unassembled WGS sequence"/>
</dbReference>
<evidence type="ECO:0000259" key="8">
    <source>
        <dbReference type="PROSITE" id="PS51032"/>
    </source>
</evidence>
<dbReference type="GO" id="GO:0005634">
    <property type="term" value="C:nucleus"/>
    <property type="evidence" value="ECO:0007669"/>
    <property type="project" value="UniProtKB-SubCell"/>
</dbReference>
<dbReference type="GO" id="GO:0000976">
    <property type="term" value="F:transcription cis-regulatory region binding"/>
    <property type="evidence" value="ECO:0007669"/>
    <property type="project" value="TreeGrafter"/>
</dbReference>
<evidence type="ECO:0000256" key="2">
    <source>
        <dbReference type="ARBA" id="ARBA00022821"/>
    </source>
</evidence>
<dbReference type="GO" id="GO:0006952">
    <property type="term" value="P:defense response"/>
    <property type="evidence" value="ECO:0007669"/>
    <property type="project" value="UniProtKB-KW"/>
</dbReference>
<evidence type="ECO:0000313" key="9">
    <source>
        <dbReference type="EMBL" id="RAL40309.1"/>
    </source>
</evidence>
<dbReference type="InterPro" id="IPR001471">
    <property type="entry name" value="AP2/ERF_dom"/>
</dbReference>
<dbReference type="PRINTS" id="PR00367">
    <property type="entry name" value="ETHRSPELEMNT"/>
</dbReference>
<evidence type="ECO:0000256" key="3">
    <source>
        <dbReference type="ARBA" id="ARBA00023015"/>
    </source>
</evidence>
<protein>
    <recommendedName>
        <fullName evidence="8">AP2/ERF domain-containing protein</fullName>
    </recommendedName>
</protein>
<evidence type="ECO:0000256" key="5">
    <source>
        <dbReference type="ARBA" id="ARBA00023163"/>
    </source>
</evidence>
<dbReference type="Gene3D" id="3.30.730.10">
    <property type="entry name" value="AP2/ERF domain"/>
    <property type="match status" value="1"/>
</dbReference>
<dbReference type="CDD" id="cd00018">
    <property type="entry name" value="AP2"/>
    <property type="match status" value="1"/>
</dbReference>
<evidence type="ECO:0000256" key="7">
    <source>
        <dbReference type="ARBA" id="ARBA00024343"/>
    </source>
</evidence>
<dbReference type="InterPro" id="IPR036955">
    <property type="entry name" value="AP2/ERF_dom_sf"/>
</dbReference>